<organism evidence="7 8">
    <name type="scientific">Streptomyces evansiae</name>
    <dbReference type="NCBI Taxonomy" id="3075535"/>
    <lineage>
        <taxon>Bacteria</taxon>
        <taxon>Bacillati</taxon>
        <taxon>Actinomycetota</taxon>
        <taxon>Actinomycetes</taxon>
        <taxon>Kitasatosporales</taxon>
        <taxon>Streptomycetaceae</taxon>
        <taxon>Streptomyces</taxon>
    </lineage>
</organism>
<comment type="caution">
    <text evidence="6">Lacks conserved residue(s) required for the propagation of feature annotation.</text>
</comment>
<dbReference type="GO" id="GO:0032259">
    <property type="term" value="P:methylation"/>
    <property type="evidence" value="ECO:0007669"/>
    <property type="project" value="UniProtKB-KW"/>
</dbReference>
<dbReference type="EC" id="2.1.1.37" evidence="1"/>
<keyword evidence="4 6" id="KW-0949">S-adenosyl-L-methionine</keyword>
<evidence type="ECO:0000256" key="5">
    <source>
        <dbReference type="ARBA" id="ARBA00022747"/>
    </source>
</evidence>
<name>A0ABD5E976_9ACTN</name>
<dbReference type="GO" id="GO:0009307">
    <property type="term" value="P:DNA restriction-modification system"/>
    <property type="evidence" value="ECO:0007669"/>
    <property type="project" value="UniProtKB-KW"/>
</dbReference>
<dbReference type="Pfam" id="PF00145">
    <property type="entry name" value="DNA_methylase"/>
    <property type="match status" value="1"/>
</dbReference>
<gene>
    <name evidence="7" type="ORF">RM574_19105</name>
</gene>
<evidence type="ECO:0000256" key="6">
    <source>
        <dbReference type="PROSITE-ProRule" id="PRU01016"/>
    </source>
</evidence>
<protein>
    <recommendedName>
        <fullName evidence="1">DNA (cytosine-5-)-methyltransferase</fullName>
        <ecNumber evidence="1">2.1.1.37</ecNumber>
    </recommendedName>
</protein>
<dbReference type="RefSeq" id="WP_093852830.1">
    <property type="nucleotide sequence ID" value="NZ_JAVRER010000030.1"/>
</dbReference>
<evidence type="ECO:0000256" key="1">
    <source>
        <dbReference type="ARBA" id="ARBA00011975"/>
    </source>
</evidence>
<dbReference type="Proteomes" id="UP001183607">
    <property type="component" value="Unassembled WGS sequence"/>
</dbReference>
<accession>A0ABD5E976</accession>
<sequence>MGETTAIDLCAGVGGQALGLEQAGFRIAAAVDVDVDSCATLRANRPEWQVIRGDLKEIEPVEYDCLDGADLLSCGLPRSPYTIGGKQQGTADPRDALSAALDMAAYVRPSALLLENIPGFLTSPRFAAMREAVAEAVEDLGFVATTAVLDAKDFGVSQRREHGFLVAMSGERMKRFSWPVPLATPCPTLGETLRASMGARGWPGADEWADHANQPAPTIVGGATGRGGADLGGTRSKKAWRRWDVFGGSLGNEVPGPEFRIDRDLPDKDGLVSLTVPQVALLQGFTADWRIAGRKTSTYRQISQTTPPPVAAAVGREVRKALGR</sequence>
<dbReference type="GO" id="GO:0003886">
    <property type="term" value="F:DNA (cytosine-5-)-methyltransferase activity"/>
    <property type="evidence" value="ECO:0007669"/>
    <property type="project" value="UniProtKB-EC"/>
</dbReference>
<evidence type="ECO:0000256" key="3">
    <source>
        <dbReference type="ARBA" id="ARBA00022679"/>
    </source>
</evidence>
<dbReference type="InterPro" id="IPR050390">
    <property type="entry name" value="C5-Methyltransferase"/>
</dbReference>
<dbReference type="InterPro" id="IPR001525">
    <property type="entry name" value="C5_MeTfrase"/>
</dbReference>
<evidence type="ECO:0000313" key="8">
    <source>
        <dbReference type="Proteomes" id="UP001183607"/>
    </source>
</evidence>
<evidence type="ECO:0000313" key="7">
    <source>
        <dbReference type="EMBL" id="MDT0417596.1"/>
    </source>
</evidence>
<proteinExistence type="inferred from homology"/>
<dbReference type="InterPro" id="IPR029063">
    <property type="entry name" value="SAM-dependent_MTases_sf"/>
</dbReference>
<dbReference type="AlphaFoldDB" id="A0ABD5E976"/>
<dbReference type="PANTHER" id="PTHR10629">
    <property type="entry name" value="CYTOSINE-SPECIFIC METHYLTRANSFERASE"/>
    <property type="match status" value="1"/>
</dbReference>
<dbReference type="PROSITE" id="PS51679">
    <property type="entry name" value="SAM_MT_C5"/>
    <property type="match status" value="1"/>
</dbReference>
<reference evidence="8" key="1">
    <citation type="submission" date="2023-07" db="EMBL/GenBank/DDBJ databases">
        <title>30 novel species of actinomycetes from the DSMZ collection.</title>
        <authorList>
            <person name="Nouioui I."/>
        </authorList>
    </citation>
    <scope>NUCLEOTIDE SEQUENCE [LARGE SCALE GENOMIC DNA]</scope>
    <source>
        <strain evidence="8">DSM 41982</strain>
    </source>
</reference>
<evidence type="ECO:0000256" key="2">
    <source>
        <dbReference type="ARBA" id="ARBA00022603"/>
    </source>
</evidence>
<keyword evidence="3 6" id="KW-0808">Transferase</keyword>
<dbReference type="Gene3D" id="3.40.50.150">
    <property type="entry name" value="Vaccinia Virus protein VP39"/>
    <property type="match status" value="1"/>
</dbReference>
<dbReference type="EMBL" id="JAVRER010000030">
    <property type="protein sequence ID" value="MDT0417596.1"/>
    <property type="molecule type" value="Genomic_DNA"/>
</dbReference>
<dbReference type="SUPFAM" id="SSF53335">
    <property type="entry name" value="S-adenosyl-L-methionine-dependent methyltransferases"/>
    <property type="match status" value="1"/>
</dbReference>
<evidence type="ECO:0000256" key="4">
    <source>
        <dbReference type="ARBA" id="ARBA00022691"/>
    </source>
</evidence>
<keyword evidence="5" id="KW-0680">Restriction system</keyword>
<comment type="caution">
    <text evidence="7">The sequence shown here is derived from an EMBL/GenBank/DDBJ whole genome shotgun (WGS) entry which is preliminary data.</text>
</comment>
<comment type="similarity">
    <text evidence="6">Belongs to the class I-like SAM-binding methyltransferase superfamily. C5-methyltransferase family.</text>
</comment>
<dbReference type="Gene3D" id="3.90.120.10">
    <property type="entry name" value="DNA Methylase, subunit A, domain 2"/>
    <property type="match status" value="1"/>
</dbReference>
<dbReference type="PRINTS" id="PR00105">
    <property type="entry name" value="C5METTRFRASE"/>
</dbReference>
<dbReference type="PANTHER" id="PTHR10629:SF52">
    <property type="entry name" value="DNA (CYTOSINE-5)-METHYLTRANSFERASE 1"/>
    <property type="match status" value="1"/>
</dbReference>
<keyword evidence="2 6" id="KW-0489">Methyltransferase</keyword>